<accession>A0AAW0KJX7</accession>
<comment type="caution">
    <text evidence="1">The sequence shown here is derived from an EMBL/GenBank/DDBJ whole genome shotgun (WGS) entry which is preliminary data.</text>
</comment>
<proteinExistence type="predicted"/>
<evidence type="ECO:0000313" key="2">
    <source>
        <dbReference type="Proteomes" id="UP000237347"/>
    </source>
</evidence>
<dbReference type="EMBL" id="PKMF04000293">
    <property type="protein sequence ID" value="KAK7839010.1"/>
    <property type="molecule type" value="Genomic_DNA"/>
</dbReference>
<evidence type="ECO:0000313" key="1">
    <source>
        <dbReference type="EMBL" id="KAK7839010.1"/>
    </source>
</evidence>
<gene>
    <name evidence="1" type="ORF">CFP56_018853</name>
</gene>
<dbReference type="AlphaFoldDB" id="A0AAW0KJX7"/>
<name>A0AAW0KJX7_QUESU</name>
<keyword evidence="2" id="KW-1185">Reference proteome</keyword>
<sequence>MIHLGSFNGLSKKTYFGLAYSQNNEFKVLGIDSDNSEKSNLFTLNARGELPELYYRTNGTSSEDLIVFQGSLALITYNEFIEAFNIRVMKEYGNVGSWTNMVV</sequence>
<reference evidence="1 2" key="1">
    <citation type="journal article" date="2018" name="Sci. Data">
        <title>The draft genome sequence of cork oak.</title>
        <authorList>
            <person name="Ramos A.M."/>
            <person name="Usie A."/>
            <person name="Barbosa P."/>
            <person name="Barros P.M."/>
            <person name="Capote T."/>
            <person name="Chaves I."/>
            <person name="Simoes F."/>
            <person name="Abreu I."/>
            <person name="Carrasquinho I."/>
            <person name="Faro C."/>
            <person name="Guimaraes J.B."/>
            <person name="Mendonca D."/>
            <person name="Nobrega F."/>
            <person name="Rodrigues L."/>
            <person name="Saibo N.J.M."/>
            <person name="Varela M.C."/>
            <person name="Egas C."/>
            <person name="Matos J."/>
            <person name="Miguel C.M."/>
            <person name="Oliveira M.M."/>
            <person name="Ricardo C.P."/>
            <person name="Goncalves S."/>
        </authorList>
    </citation>
    <scope>NUCLEOTIDE SEQUENCE [LARGE SCALE GENOMIC DNA]</scope>
    <source>
        <strain evidence="2">cv. HL8</strain>
    </source>
</reference>
<organism evidence="1 2">
    <name type="scientific">Quercus suber</name>
    <name type="common">Cork oak</name>
    <dbReference type="NCBI Taxonomy" id="58331"/>
    <lineage>
        <taxon>Eukaryota</taxon>
        <taxon>Viridiplantae</taxon>
        <taxon>Streptophyta</taxon>
        <taxon>Embryophyta</taxon>
        <taxon>Tracheophyta</taxon>
        <taxon>Spermatophyta</taxon>
        <taxon>Magnoliopsida</taxon>
        <taxon>eudicotyledons</taxon>
        <taxon>Gunneridae</taxon>
        <taxon>Pentapetalae</taxon>
        <taxon>rosids</taxon>
        <taxon>fabids</taxon>
        <taxon>Fagales</taxon>
        <taxon>Fagaceae</taxon>
        <taxon>Quercus</taxon>
    </lineage>
</organism>
<protein>
    <submittedName>
        <fullName evidence="1">Uncharacterized protein</fullName>
    </submittedName>
</protein>
<dbReference type="Proteomes" id="UP000237347">
    <property type="component" value="Unassembled WGS sequence"/>
</dbReference>